<protein>
    <recommendedName>
        <fullName evidence="6">RRM domain-containing protein</fullName>
    </recommendedName>
</protein>
<proteinExistence type="predicted"/>
<comment type="subcellular location">
    <subcellularLocation>
        <location evidence="1">Nucleus</location>
        <location evidence="1">Nucleolus</location>
    </subcellularLocation>
</comment>
<dbReference type="Pfam" id="PF00076">
    <property type="entry name" value="RRM_1"/>
    <property type="match status" value="1"/>
</dbReference>
<gene>
    <name evidence="7" type="ORF">MRATA1EN1_LOCUS30795</name>
</gene>
<sequence>MERQPAGVMKSASSRKGPRADKRGVGKPGETQPGKMALGNTAALQKTSRGVVYLGHIPSGFNEPQMFRFFSQFGEVVGVELRRSRKTGRSKGYAYIGFELPEVAEIVSETMNNYMMFGRTLVCHLVAPNRVPPRLFRHWGKRFRRVSTRVRAMQQHNKPDNALPSLRQVRRRLEKERKVAQHLKLLGLDHVALPSLVPVSDSNMAVRDTASEKSRERPLDKAATLSTSAKTPCPAGVGKAFRRRRNHQEKASGSHASSSTQKTPT</sequence>
<evidence type="ECO:0000256" key="1">
    <source>
        <dbReference type="ARBA" id="ARBA00004604"/>
    </source>
</evidence>
<dbReference type="PANTHER" id="PTHR46754">
    <property type="entry name" value="MKI67 FHA DOMAIN-INTERACTING NUCLEOLAR PHOSPHOPROTEIN"/>
    <property type="match status" value="1"/>
</dbReference>
<dbReference type="InterPro" id="IPR000504">
    <property type="entry name" value="RRM_dom"/>
</dbReference>
<evidence type="ECO:0000256" key="3">
    <source>
        <dbReference type="ARBA" id="ARBA00023242"/>
    </source>
</evidence>
<feature type="region of interest" description="Disordered" evidence="5">
    <location>
        <begin position="1"/>
        <end position="39"/>
    </location>
</feature>
<dbReference type="PROSITE" id="PS50102">
    <property type="entry name" value="RRM"/>
    <property type="match status" value="1"/>
</dbReference>
<dbReference type="SMART" id="SM00360">
    <property type="entry name" value="RRM"/>
    <property type="match status" value="1"/>
</dbReference>
<evidence type="ECO:0000256" key="5">
    <source>
        <dbReference type="SAM" id="MobiDB-lite"/>
    </source>
</evidence>
<evidence type="ECO:0000313" key="8">
    <source>
        <dbReference type="Proteomes" id="UP001176941"/>
    </source>
</evidence>
<organism evidence="7 8">
    <name type="scientific">Rangifer tarandus platyrhynchus</name>
    <name type="common">Svalbard reindeer</name>
    <dbReference type="NCBI Taxonomy" id="3082113"/>
    <lineage>
        <taxon>Eukaryota</taxon>
        <taxon>Metazoa</taxon>
        <taxon>Chordata</taxon>
        <taxon>Craniata</taxon>
        <taxon>Vertebrata</taxon>
        <taxon>Euteleostomi</taxon>
        <taxon>Mammalia</taxon>
        <taxon>Eutheria</taxon>
        <taxon>Laurasiatheria</taxon>
        <taxon>Artiodactyla</taxon>
        <taxon>Ruminantia</taxon>
        <taxon>Pecora</taxon>
        <taxon>Cervidae</taxon>
        <taxon>Odocoileinae</taxon>
        <taxon>Rangifer</taxon>
    </lineage>
</organism>
<dbReference type="InterPro" id="IPR035979">
    <property type="entry name" value="RBD_domain_sf"/>
</dbReference>
<accession>A0ABN8XIS1</accession>
<dbReference type="InterPro" id="IPR012677">
    <property type="entry name" value="Nucleotide-bd_a/b_plait_sf"/>
</dbReference>
<keyword evidence="8" id="KW-1185">Reference proteome</keyword>
<evidence type="ECO:0000256" key="2">
    <source>
        <dbReference type="ARBA" id="ARBA00022884"/>
    </source>
</evidence>
<evidence type="ECO:0000313" key="7">
    <source>
        <dbReference type="EMBL" id="CAI9149177.1"/>
    </source>
</evidence>
<reference evidence="7" key="1">
    <citation type="submission" date="2023-04" db="EMBL/GenBank/DDBJ databases">
        <authorList>
            <consortium name="ELIXIR-Norway"/>
        </authorList>
    </citation>
    <scope>NUCLEOTIDE SEQUENCE [LARGE SCALE GENOMIC DNA]</scope>
</reference>
<feature type="domain" description="RRM" evidence="6">
    <location>
        <begin position="50"/>
        <end position="128"/>
    </location>
</feature>
<dbReference type="CDD" id="cd12307">
    <property type="entry name" value="RRM_NIFK_like"/>
    <property type="match status" value="1"/>
</dbReference>
<keyword evidence="2 4" id="KW-0694">RNA-binding</keyword>
<dbReference type="SUPFAM" id="SSF54928">
    <property type="entry name" value="RNA-binding domain, RBD"/>
    <property type="match status" value="1"/>
</dbReference>
<feature type="compositionally biased region" description="Polar residues" evidence="5">
    <location>
        <begin position="254"/>
        <end position="265"/>
    </location>
</feature>
<name>A0ABN8XIS1_RANTA</name>
<evidence type="ECO:0000256" key="4">
    <source>
        <dbReference type="PROSITE-ProRule" id="PRU00176"/>
    </source>
</evidence>
<feature type="compositionally biased region" description="Basic and acidic residues" evidence="5">
    <location>
        <begin position="209"/>
        <end position="220"/>
    </location>
</feature>
<evidence type="ECO:0000259" key="6">
    <source>
        <dbReference type="PROSITE" id="PS50102"/>
    </source>
</evidence>
<dbReference type="Gene3D" id="3.30.70.330">
    <property type="match status" value="1"/>
</dbReference>
<dbReference type="Proteomes" id="UP001176941">
    <property type="component" value="Unassembled WGS sequence"/>
</dbReference>
<feature type="region of interest" description="Disordered" evidence="5">
    <location>
        <begin position="207"/>
        <end position="265"/>
    </location>
</feature>
<dbReference type="EMBL" id="CATKSN020000166">
    <property type="protein sequence ID" value="CAI9149177.1"/>
    <property type="molecule type" value="Genomic_DNA"/>
</dbReference>
<comment type="caution">
    <text evidence="7">The sequence shown here is derived from an EMBL/GenBank/DDBJ whole genome shotgun (WGS) entry which is preliminary data.</text>
</comment>
<keyword evidence="3" id="KW-0539">Nucleus</keyword>